<feature type="compositionally biased region" description="Low complexity" evidence="1">
    <location>
        <begin position="131"/>
        <end position="147"/>
    </location>
</feature>
<feature type="compositionally biased region" description="Pro residues" evidence="1">
    <location>
        <begin position="148"/>
        <end position="162"/>
    </location>
</feature>
<organism evidence="2 3">
    <name type="scientific">Nocardiopsis mwathae</name>
    <dbReference type="NCBI Taxonomy" id="1472723"/>
    <lineage>
        <taxon>Bacteria</taxon>
        <taxon>Bacillati</taxon>
        <taxon>Actinomycetota</taxon>
        <taxon>Actinomycetes</taxon>
        <taxon>Streptosporangiales</taxon>
        <taxon>Nocardiopsidaceae</taxon>
        <taxon>Nocardiopsis</taxon>
    </lineage>
</organism>
<feature type="region of interest" description="Disordered" evidence="1">
    <location>
        <begin position="297"/>
        <end position="325"/>
    </location>
</feature>
<protein>
    <submittedName>
        <fullName evidence="2">Uncharacterized protein</fullName>
    </submittedName>
</protein>
<proteinExistence type="predicted"/>
<gene>
    <name evidence="2" type="ORF">HNR23_000012</name>
</gene>
<evidence type="ECO:0000313" key="2">
    <source>
        <dbReference type="EMBL" id="MBB6169952.1"/>
    </source>
</evidence>
<feature type="compositionally biased region" description="Pro residues" evidence="1">
    <location>
        <begin position="109"/>
        <end position="130"/>
    </location>
</feature>
<keyword evidence="3" id="KW-1185">Reference proteome</keyword>
<name>A0A7X0D3A2_9ACTN</name>
<evidence type="ECO:0000256" key="1">
    <source>
        <dbReference type="SAM" id="MobiDB-lite"/>
    </source>
</evidence>
<evidence type="ECO:0000313" key="3">
    <source>
        <dbReference type="Proteomes" id="UP000546642"/>
    </source>
</evidence>
<feature type="compositionally biased region" description="Pro residues" evidence="1">
    <location>
        <begin position="84"/>
        <end position="102"/>
    </location>
</feature>
<feature type="region of interest" description="Disordered" evidence="1">
    <location>
        <begin position="1"/>
        <end position="248"/>
    </location>
</feature>
<accession>A0A7X0D3A2</accession>
<dbReference type="Proteomes" id="UP000546642">
    <property type="component" value="Unassembled WGS sequence"/>
</dbReference>
<dbReference type="AlphaFoldDB" id="A0A7X0D3A2"/>
<dbReference type="RefSeq" id="WP_246421505.1">
    <property type="nucleotide sequence ID" value="NZ_JACHDS010000001.1"/>
</dbReference>
<comment type="caution">
    <text evidence="2">The sequence shown here is derived from an EMBL/GenBank/DDBJ whole genome shotgun (WGS) entry which is preliminary data.</text>
</comment>
<dbReference type="EMBL" id="JACHDS010000001">
    <property type="protein sequence ID" value="MBB6169952.1"/>
    <property type="molecule type" value="Genomic_DNA"/>
</dbReference>
<feature type="compositionally biased region" description="Pro residues" evidence="1">
    <location>
        <begin position="57"/>
        <end position="66"/>
    </location>
</feature>
<reference evidence="2 3" key="1">
    <citation type="submission" date="2020-08" db="EMBL/GenBank/DDBJ databases">
        <title>Sequencing the genomes of 1000 actinobacteria strains.</title>
        <authorList>
            <person name="Klenk H.-P."/>
        </authorList>
    </citation>
    <scope>NUCLEOTIDE SEQUENCE [LARGE SCALE GENOMIC DNA]</scope>
    <source>
        <strain evidence="2 3">DSM 46659</strain>
    </source>
</reference>
<feature type="compositionally biased region" description="Low complexity" evidence="1">
    <location>
        <begin position="67"/>
        <end position="83"/>
    </location>
</feature>
<feature type="compositionally biased region" description="Low complexity" evidence="1">
    <location>
        <begin position="27"/>
        <end position="56"/>
    </location>
</feature>
<sequence>MAAPTGGQRPLPPPQQPTPGGRPGAQPPTGGQAPMPQPQHGGAQRPAPNGGPQQRPAGPPPQPQPPTGAQQPLSRPSGPSSGPSSPPPQGAPRAPSPNPPGPRQAQRPALPPAPEGAPQRPGPAGPPPAPGGLAPQQPPQAQALRALPPAPGTTPPPNPPTGGHPAMGRPTGGQQPLNVPTGGQRPMGGQEPPPGSPTGGQRSMGDAHQPPVGDAPHRPLQGRVLQPGASTPEAEPVADDPVFPADAGAATQSISAVVDDNATQAIPPVQDDFGGLPMFRDETRRSGATYERTAEIDLSAMDIDGEEPAGRDRGRRRSGSGSGSGKKGILLGAGFAVLLLLGGGGAFLIASGGGSADPETGSGGGAVATPDAPVDLEPGAIFPDEVEVGGVTFTRVITDDTGEDCATAAHGDYGDVLTENDCRQLIRATYVSKEGDRAVTTGVAALPAPDKADAVRQAQDLDSADWFAGLKGNDGGAERMGFAGGHASGAQWGPYLVFALAANSDGRAPEAADSDLAGLSDGFTGESLSSLSANVG</sequence>